<dbReference type="STRING" id="428990.SAMN06295987_1011130"/>
<evidence type="ECO:0000313" key="3">
    <source>
        <dbReference type="EMBL" id="SLJ90067.1"/>
    </source>
</evidence>
<sequence>MGSQVRLLIVEDNEADAFLITETLQPGPLACDPVVVKDGVEACDYLHARAPYQDAAQPDLILLDMNLPRLNGHGVLREIRRDERLKRIPVVVLSSSDARPDVEESYDLGANCYVTKPVGLQEFQSRVKEIENFWLSVAQLP</sequence>
<name>A0A1U6H2V2_9SPHN</name>
<proteinExistence type="predicted"/>
<protein>
    <submittedName>
        <fullName evidence="3">Response regulator receiver domain-containing protein</fullName>
    </submittedName>
</protein>
<dbReference type="SMART" id="SM00448">
    <property type="entry name" value="REC"/>
    <property type="match status" value="1"/>
</dbReference>
<gene>
    <name evidence="3" type="ORF">SAMN06295987_1011130</name>
</gene>
<reference evidence="4" key="1">
    <citation type="submission" date="2017-02" db="EMBL/GenBank/DDBJ databases">
        <authorList>
            <person name="Varghese N."/>
            <person name="Submissions S."/>
        </authorList>
    </citation>
    <scope>NUCLEOTIDE SEQUENCE [LARGE SCALE GENOMIC DNA]</scope>
    <source>
        <strain evidence="4">SM117</strain>
    </source>
</reference>
<dbReference type="PANTHER" id="PTHR44520:SF1">
    <property type="entry name" value="TWO-COMPONENT SYSTEM REGULATORY PROTEIN"/>
    <property type="match status" value="1"/>
</dbReference>
<dbReference type="SUPFAM" id="SSF52172">
    <property type="entry name" value="CheY-like"/>
    <property type="match status" value="1"/>
</dbReference>
<dbReference type="AlphaFoldDB" id="A0A1U6H2V2"/>
<accession>A0A1U6H2V2</accession>
<feature type="modified residue" description="4-aspartylphosphate" evidence="1">
    <location>
        <position position="64"/>
    </location>
</feature>
<dbReference type="PROSITE" id="PS50110">
    <property type="entry name" value="RESPONSE_REGULATORY"/>
    <property type="match status" value="1"/>
</dbReference>
<evidence type="ECO:0000256" key="1">
    <source>
        <dbReference type="PROSITE-ProRule" id="PRU00169"/>
    </source>
</evidence>
<keyword evidence="4" id="KW-1185">Reference proteome</keyword>
<keyword evidence="1" id="KW-0597">Phosphoprotein</keyword>
<dbReference type="CDD" id="cd17557">
    <property type="entry name" value="REC_Rcp-like"/>
    <property type="match status" value="1"/>
</dbReference>
<dbReference type="GO" id="GO:0000160">
    <property type="term" value="P:phosphorelay signal transduction system"/>
    <property type="evidence" value="ECO:0007669"/>
    <property type="project" value="InterPro"/>
</dbReference>
<dbReference type="EMBL" id="FVZE01000001">
    <property type="protein sequence ID" value="SLJ90067.1"/>
    <property type="molecule type" value="Genomic_DNA"/>
</dbReference>
<dbReference type="InterPro" id="IPR011006">
    <property type="entry name" value="CheY-like_superfamily"/>
</dbReference>
<dbReference type="Proteomes" id="UP000190989">
    <property type="component" value="Unassembled WGS sequence"/>
</dbReference>
<organism evidence="3 4">
    <name type="scientific">Novosphingobium mathurense</name>
    <dbReference type="NCBI Taxonomy" id="428990"/>
    <lineage>
        <taxon>Bacteria</taxon>
        <taxon>Pseudomonadati</taxon>
        <taxon>Pseudomonadota</taxon>
        <taxon>Alphaproteobacteria</taxon>
        <taxon>Sphingomonadales</taxon>
        <taxon>Sphingomonadaceae</taxon>
        <taxon>Novosphingobium</taxon>
    </lineage>
</organism>
<feature type="domain" description="Response regulatory" evidence="2">
    <location>
        <begin position="6"/>
        <end position="131"/>
    </location>
</feature>
<dbReference type="InterPro" id="IPR052893">
    <property type="entry name" value="TCS_response_regulator"/>
</dbReference>
<dbReference type="InterPro" id="IPR001789">
    <property type="entry name" value="Sig_transdc_resp-reg_receiver"/>
</dbReference>
<dbReference type="Gene3D" id="3.40.50.2300">
    <property type="match status" value="1"/>
</dbReference>
<evidence type="ECO:0000313" key="4">
    <source>
        <dbReference type="Proteomes" id="UP000190989"/>
    </source>
</evidence>
<dbReference type="Pfam" id="PF00072">
    <property type="entry name" value="Response_reg"/>
    <property type="match status" value="1"/>
</dbReference>
<dbReference type="PANTHER" id="PTHR44520">
    <property type="entry name" value="RESPONSE REGULATOR RCP1-RELATED"/>
    <property type="match status" value="1"/>
</dbReference>
<evidence type="ECO:0000259" key="2">
    <source>
        <dbReference type="PROSITE" id="PS50110"/>
    </source>
</evidence>